<evidence type="ECO:0000259" key="1">
    <source>
        <dbReference type="Pfam" id="PF00561"/>
    </source>
</evidence>
<dbReference type="InterPro" id="IPR050266">
    <property type="entry name" value="AB_hydrolase_sf"/>
</dbReference>
<comment type="caution">
    <text evidence="2">The sequence shown here is derived from an EMBL/GenBank/DDBJ whole genome shotgun (WGS) entry which is preliminary data.</text>
</comment>
<dbReference type="PANTHER" id="PTHR43798">
    <property type="entry name" value="MONOACYLGLYCEROL LIPASE"/>
    <property type="match status" value="1"/>
</dbReference>
<keyword evidence="2" id="KW-0378">Hydrolase</keyword>
<proteinExistence type="predicted"/>
<dbReference type="EMBL" id="LQOW01000020">
    <property type="protein sequence ID" value="ORV60549.1"/>
    <property type="molecule type" value="Genomic_DNA"/>
</dbReference>
<gene>
    <name evidence="2" type="ORF">AWC06_14300</name>
</gene>
<dbReference type="InterPro" id="IPR029058">
    <property type="entry name" value="AB_hydrolase_fold"/>
</dbReference>
<protein>
    <submittedName>
        <fullName evidence="2">Alpha/beta hydrolase</fullName>
    </submittedName>
</protein>
<dbReference type="PANTHER" id="PTHR43798:SF5">
    <property type="entry name" value="MONOACYLGLYCEROL LIPASE ABHD6"/>
    <property type="match status" value="1"/>
</dbReference>
<dbReference type="SUPFAM" id="SSF53474">
    <property type="entry name" value="alpha/beta-Hydrolases"/>
    <property type="match status" value="1"/>
</dbReference>
<sequence>MPRLPAMSRQLGFPQVAPVRNLPPCRTVELPGRGKTYVADSGPVTDAPTFLLLHSVACTGLMTWYPALEMMRGYGRVIVFDQRWHGHGIHSPGFALEACADDVAALADALGVSRFVAVGYSMGSLVAQLVWRRHRQLVDGLVLCAGAATFARARLEQVAMRLFAAAIEGLSPRPGLPTVPPTAVGTRVRYDREWLWDQFRSTSPVAVAGAVAECAKFDSRSWISEVDVPTSVVITLRDWVISAERQQRLAGRIPHAHVVAVDAGHASCTLQADRFVPALEEAVDAVCQLISPPPT</sequence>
<evidence type="ECO:0000313" key="2">
    <source>
        <dbReference type="EMBL" id="ORV60549.1"/>
    </source>
</evidence>
<dbReference type="Gene3D" id="3.40.50.1820">
    <property type="entry name" value="alpha/beta hydrolase"/>
    <property type="match status" value="1"/>
</dbReference>
<dbReference type="AlphaFoldDB" id="A0A1X1UUX3"/>
<dbReference type="Pfam" id="PF00561">
    <property type="entry name" value="Abhydrolase_1"/>
    <property type="match status" value="1"/>
</dbReference>
<dbReference type="Proteomes" id="UP000194000">
    <property type="component" value="Unassembled WGS sequence"/>
</dbReference>
<keyword evidence="3" id="KW-1185">Reference proteome</keyword>
<dbReference type="GO" id="GO:0016020">
    <property type="term" value="C:membrane"/>
    <property type="evidence" value="ECO:0007669"/>
    <property type="project" value="TreeGrafter"/>
</dbReference>
<dbReference type="InterPro" id="IPR000073">
    <property type="entry name" value="AB_hydrolase_1"/>
</dbReference>
<accession>A0A1X1UUX3</accession>
<reference evidence="2 3" key="1">
    <citation type="submission" date="2016-01" db="EMBL/GenBank/DDBJ databases">
        <title>The new phylogeny of the genus Mycobacterium.</title>
        <authorList>
            <person name="Tarcisio F."/>
            <person name="Conor M."/>
            <person name="Antonella G."/>
            <person name="Elisabetta G."/>
            <person name="Giulia F.S."/>
            <person name="Sara T."/>
            <person name="Anna F."/>
            <person name="Clotilde B."/>
            <person name="Roberto B."/>
            <person name="Veronica D.S."/>
            <person name="Fabio R."/>
            <person name="Monica P."/>
            <person name="Olivier J."/>
            <person name="Enrico T."/>
            <person name="Nicola S."/>
        </authorList>
    </citation>
    <scope>NUCLEOTIDE SEQUENCE [LARGE SCALE GENOMIC DNA]</scope>
    <source>
        <strain evidence="2 3">DSM 45731</strain>
    </source>
</reference>
<name>A0A1X1UUX3_9MYCO</name>
<evidence type="ECO:0000313" key="3">
    <source>
        <dbReference type="Proteomes" id="UP000194000"/>
    </source>
</evidence>
<organism evidence="2 3">
    <name type="scientific">Mycobacterium fragae</name>
    <dbReference type="NCBI Taxonomy" id="1260918"/>
    <lineage>
        <taxon>Bacteria</taxon>
        <taxon>Bacillati</taxon>
        <taxon>Actinomycetota</taxon>
        <taxon>Actinomycetes</taxon>
        <taxon>Mycobacteriales</taxon>
        <taxon>Mycobacteriaceae</taxon>
        <taxon>Mycobacterium</taxon>
    </lineage>
</organism>
<dbReference type="GO" id="GO:0047372">
    <property type="term" value="F:monoacylglycerol lipase activity"/>
    <property type="evidence" value="ECO:0007669"/>
    <property type="project" value="TreeGrafter"/>
</dbReference>
<dbReference type="STRING" id="1260918.AWC06_14300"/>
<dbReference type="GO" id="GO:0046464">
    <property type="term" value="P:acylglycerol catabolic process"/>
    <property type="evidence" value="ECO:0007669"/>
    <property type="project" value="TreeGrafter"/>
</dbReference>
<feature type="domain" description="AB hydrolase-1" evidence="1">
    <location>
        <begin position="76"/>
        <end position="147"/>
    </location>
</feature>